<dbReference type="InterPro" id="IPR038607">
    <property type="entry name" value="PhoD-like_sf"/>
</dbReference>
<keyword evidence="5" id="KW-1185">Reference proteome</keyword>
<organism evidence="4 5">
    <name type="scientific">Algisphaera agarilytica</name>
    <dbReference type="NCBI Taxonomy" id="1385975"/>
    <lineage>
        <taxon>Bacteria</taxon>
        <taxon>Pseudomonadati</taxon>
        <taxon>Planctomycetota</taxon>
        <taxon>Phycisphaerae</taxon>
        <taxon>Phycisphaerales</taxon>
        <taxon>Phycisphaeraceae</taxon>
        <taxon>Algisphaera</taxon>
    </lineage>
</organism>
<comment type="caution">
    <text evidence="4">The sequence shown here is derived from an EMBL/GenBank/DDBJ whole genome shotgun (WGS) entry which is preliminary data.</text>
</comment>
<dbReference type="InterPro" id="IPR029052">
    <property type="entry name" value="Metallo-depent_PP-like"/>
</dbReference>
<dbReference type="PANTHER" id="PTHR33987:SF1">
    <property type="entry name" value="CALCINEURIN-LIKE METALLO-PHOSPHOESTERASE SUPERFAMILY PROTEIN"/>
    <property type="match status" value="1"/>
</dbReference>
<dbReference type="AlphaFoldDB" id="A0A7X0LJM8"/>
<dbReference type="Proteomes" id="UP000541810">
    <property type="component" value="Unassembled WGS sequence"/>
</dbReference>
<protein>
    <submittedName>
        <fullName evidence="4">Alkaline phosphatase D</fullName>
        <ecNumber evidence="4">3.1.3.1</ecNumber>
    </submittedName>
</protein>
<proteinExistence type="predicted"/>
<feature type="chain" id="PRO_5031234740" evidence="1">
    <location>
        <begin position="22"/>
        <end position="475"/>
    </location>
</feature>
<reference evidence="4 5" key="1">
    <citation type="submission" date="2020-08" db="EMBL/GenBank/DDBJ databases">
        <title>Genomic Encyclopedia of Type Strains, Phase IV (KMG-IV): sequencing the most valuable type-strain genomes for metagenomic binning, comparative biology and taxonomic classification.</title>
        <authorList>
            <person name="Goeker M."/>
        </authorList>
    </citation>
    <scope>NUCLEOTIDE SEQUENCE [LARGE SCALE GENOMIC DNA]</scope>
    <source>
        <strain evidence="4 5">DSM 103725</strain>
    </source>
</reference>
<accession>A0A7X0LJM8</accession>
<keyword evidence="1" id="KW-0732">Signal</keyword>
<dbReference type="RefSeq" id="WP_184676214.1">
    <property type="nucleotide sequence ID" value="NZ_JACHGY010000001.1"/>
</dbReference>
<evidence type="ECO:0000256" key="1">
    <source>
        <dbReference type="SAM" id="SignalP"/>
    </source>
</evidence>
<dbReference type="SUPFAM" id="SSF56300">
    <property type="entry name" value="Metallo-dependent phosphatases"/>
    <property type="match status" value="1"/>
</dbReference>
<dbReference type="InterPro" id="IPR018946">
    <property type="entry name" value="PhoD-like_MPP"/>
</dbReference>
<name>A0A7X0LJM8_9BACT</name>
<evidence type="ECO:0000259" key="3">
    <source>
        <dbReference type="Pfam" id="PF25077"/>
    </source>
</evidence>
<dbReference type="GO" id="GO:0004035">
    <property type="term" value="F:alkaline phosphatase activity"/>
    <property type="evidence" value="ECO:0007669"/>
    <property type="project" value="UniProtKB-EC"/>
</dbReference>
<evidence type="ECO:0000313" key="4">
    <source>
        <dbReference type="EMBL" id="MBB6428776.1"/>
    </source>
</evidence>
<keyword evidence="4" id="KW-0378">Hydrolase</keyword>
<feature type="domain" description="DUF7800" evidence="3">
    <location>
        <begin position="74"/>
        <end position="157"/>
    </location>
</feature>
<dbReference type="PANTHER" id="PTHR33987">
    <property type="entry name" value="CALCINEURIN-LIKE METALLO-PHOSPHOESTERASE SUPERFAMILY PROTEIN"/>
    <property type="match status" value="1"/>
</dbReference>
<dbReference type="Pfam" id="PF09423">
    <property type="entry name" value="PhoD"/>
    <property type="match status" value="1"/>
</dbReference>
<dbReference type="InterPro" id="IPR056702">
    <property type="entry name" value="DUF7800"/>
</dbReference>
<feature type="signal peptide" evidence="1">
    <location>
        <begin position="1"/>
        <end position="21"/>
    </location>
</feature>
<feature type="domain" description="PhoD-like phosphatase metallophosphatase" evidence="2">
    <location>
        <begin position="174"/>
        <end position="410"/>
    </location>
</feature>
<gene>
    <name evidence="4" type="ORF">HNQ40_000582</name>
</gene>
<dbReference type="Pfam" id="PF25077">
    <property type="entry name" value="DUF7800"/>
    <property type="match status" value="1"/>
</dbReference>
<dbReference type="Gene3D" id="3.60.21.70">
    <property type="entry name" value="PhoD-like phosphatase"/>
    <property type="match status" value="1"/>
</dbReference>
<dbReference type="CDD" id="cd07389">
    <property type="entry name" value="MPP_PhoD"/>
    <property type="match status" value="1"/>
</dbReference>
<dbReference type="EMBL" id="JACHGY010000001">
    <property type="protein sequence ID" value="MBB6428776.1"/>
    <property type="molecule type" value="Genomic_DNA"/>
</dbReference>
<evidence type="ECO:0000313" key="5">
    <source>
        <dbReference type="Proteomes" id="UP000541810"/>
    </source>
</evidence>
<sequence length="475" mass="53432">MKYCIATTLLAALAVGGSAFAKPPIPTPPETPVIGPWDQYFLQTLYKEANPDTGLVEIVGTEKFNQHVEETGVKLLGGPMLGGITPTQARVWVRTAGPATVQVVIDDEIQSVERQTGPDGDYTAVLHLDGLAPATDYTYDVLVNGQPVFGDNKPTFNTFPRKGDPATFSVGFGGCARYNPPKEHVWATIASVNPDAFLMLGDNVYHDLPQHRTKQRVHYYRRQLHPDYQKLTSTTPMYAIYDDHDLGVNDSAGGLGVYEPAWKYESWKVFRENWNNPFYGMGDSYPGCWFDFSIGDVDFFMLDGRYYRDFKQGTMLGPVQKIWLQEKLKASTATFKVLVSGTLWTEHADKGGKDSWWGVKKEREEVLGLIDRENITGIVLLSSDRHRTEVFKLERPAGYDLYEFNSGKLTNIHTHDPNPHALFSHNEGNFFGLLKFDLAQDDPTVSFRVVTIDNELVHETTVRESQLRADEPKRP</sequence>
<evidence type="ECO:0000259" key="2">
    <source>
        <dbReference type="Pfam" id="PF09423"/>
    </source>
</evidence>
<dbReference type="EC" id="3.1.3.1" evidence="4"/>